<organism evidence="10 11">
    <name type="scientific">Enterovirga aerilata</name>
    <dbReference type="NCBI Taxonomy" id="2730920"/>
    <lineage>
        <taxon>Bacteria</taxon>
        <taxon>Pseudomonadati</taxon>
        <taxon>Pseudomonadota</taxon>
        <taxon>Alphaproteobacteria</taxon>
        <taxon>Hyphomicrobiales</taxon>
        <taxon>Methylobacteriaceae</taxon>
        <taxon>Enterovirga</taxon>
    </lineage>
</organism>
<accession>A0A849I0L6</accession>
<dbReference type="InterPro" id="IPR037185">
    <property type="entry name" value="EmrE-like"/>
</dbReference>
<dbReference type="GO" id="GO:1990961">
    <property type="term" value="P:xenobiotic detoxification by transmembrane export across the plasma membrane"/>
    <property type="evidence" value="ECO:0007669"/>
    <property type="project" value="UniProtKB-ARBA"/>
</dbReference>
<dbReference type="InterPro" id="IPR000390">
    <property type="entry name" value="Small_drug/metabolite_transptr"/>
</dbReference>
<feature type="transmembrane region" description="Helical" evidence="9">
    <location>
        <begin position="84"/>
        <end position="103"/>
    </location>
</feature>
<dbReference type="FunFam" id="1.10.3730.20:FF:000001">
    <property type="entry name" value="Quaternary ammonium compound resistance transporter SugE"/>
    <property type="match status" value="1"/>
</dbReference>
<evidence type="ECO:0000256" key="6">
    <source>
        <dbReference type="ARBA" id="ARBA00023136"/>
    </source>
</evidence>
<dbReference type="EMBL" id="JABEPP010000003">
    <property type="protein sequence ID" value="NNM72882.1"/>
    <property type="molecule type" value="Genomic_DNA"/>
</dbReference>
<keyword evidence="5 9" id="KW-1133">Transmembrane helix</keyword>
<dbReference type="Pfam" id="PF00893">
    <property type="entry name" value="Multi_Drug_Res"/>
    <property type="match status" value="1"/>
</dbReference>
<evidence type="ECO:0000256" key="1">
    <source>
        <dbReference type="ARBA" id="ARBA00004651"/>
    </source>
</evidence>
<dbReference type="PANTHER" id="PTHR30561">
    <property type="entry name" value="SMR FAMILY PROTON-DEPENDENT DRUG EFFLUX TRANSPORTER SUGE"/>
    <property type="match status" value="1"/>
</dbReference>
<keyword evidence="4 8" id="KW-0812">Transmembrane</keyword>
<dbReference type="SUPFAM" id="SSF103481">
    <property type="entry name" value="Multidrug resistance efflux transporter EmrE"/>
    <property type="match status" value="1"/>
</dbReference>
<feature type="transmembrane region" description="Helical" evidence="9">
    <location>
        <begin position="57"/>
        <end position="78"/>
    </location>
</feature>
<dbReference type="GO" id="GO:0031460">
    <property type="term" value="P:glycine betaine transport"/>
    <property type="evidence" value="ECO:0007669"/>
    <property type="project" value="TreeGrafter"/>
</dbReference>
<keyword evidence="2" id="KW-0813">Transport</keyword>
<name>A0A849I0L6_9HYPH</name>
<evidence type="ECO:0000256" key="4">
    <source>
        <dbReference type="ARBA" id="ARBA00022692"/>
    </source>
</evidence>
<feature type="transmembrane region" description="Helical" evidence="9">
    <location>
        <begin position="32"/>
        <end position="50"/>
    </location>
</feature>
<evidence type="ECO:0000256" key="9">
    <source>
        <dbReference type="SAM" id="Phobius"/>
    </source>
</evidence>
<protein>
    <submittedName>
        <fullName evidence="10">Multidrug efflux SMR transporter</fullName>
    </submittedName>
</protein>
<evidence type="ECO:0000313" key="11">
    <source>
        <dbReference type="Proteomes" id="UP000564885"/>
    </source>
</evidence>
<evidence type="ECO:0000313" key="10">
    <source>
        <dbReference type="EMBL" id="NNM72882.1"/>
    </source>
</evidence>
<keyword evidence="3" id="KW-1003">Cell membrane</keyword>
<proteinExistence type="inferred from homology"/>
<sequence length="109" mass="11210">MNYVFLVIAIAAEVIGTSALKASEGFTRAGPAILSIASFAVALYLVGLAMRTIPVGVVYATWSGLGIVLITTVGAVFFRQHLAWPVQAGIALIVIGVVVVNVFSGPHGA</sequence>
<evidence type="ECO:0000256" key="2">
    <source>
        <dbReference type="ARBA" id="ARBA00022448"/>
    </source>
</evidence>
<dbReference type="GO" id="GO:0015199">
    <property type="term" value="F:amino-acid betaine transmembrane transporter activity"/>
    <property type="evidence" value="ECO:0007669"/>
    <property type="project" value="TreeGrafter"/>
</dbReference>
<dbReference type="GO" id="GO:0005886">
    <property type="term" value="C:plasma membrane"/>
    <property type="evidence" value="ECO:0007669"/>
    <property type="project" value="UniProtKB-SubCell"/>
</dbReference>
<dbReference type="PANTHER" id="PTHR30561:SF1">
    <property type="entry name" value="MULTIDRUG TRANSPORTER EMRE"/>
    <property type="match status" value="1"/>
</dbReference>
<keyword evidence="11" id="KW-1185">Reference proteome</keyword>
<evidence type="ECO:0000256" key="3">
    <source>
        <dbReference type="ARBA" id="ARBA00022475"/>
    </source>
</evidence>
<dbReference type="Gene3D" id="1.10.3730.20">
    <property type="match status" value="1"/>
</dbReference>
<dbReference type="AlphaFoldDB" id="A0A849I0L6"/>
<reference evidence="10 11" key="1">
    <citation type="submission" date="2020-04" db="EMBL/GenBank/DDBJ databases">
        <title>Enterovirga sp. isolate from soil.</title>
        <authorList>
            <person name="Chea S."/>
            <person name="Kim D.-U."/>
        </authorList>
    </citation>
    <scope>NUCLEOTIDE SEQUENCE [LARGE SCALE GENOMIC DNA]</scope>
    <source>
        <strain evidence="10 11">DB1703</strain>
    </source>
</reference>
<dbReference type="RefSeq" id="WP_171218400.1">
    <property type="nucleotide sequence ID" value="NZ_JABEPP010000003.1"/>
</dbReference>
<evidence type="ECO:0000256" key="5">
    <source>
        <dbReference type="ARBA" id="ARBA00022989"/>
    </source>
</evidence>
<comment type="subcellular location">
    <subcellularLocation>
        <location evidence="1 8">Cell membrane</location>
        <topology evidence="1 8">Multi-pass membrane protein</topology>
    </subcellularLocation>
</comment>
<keyword evidence="6 9" id="KW-0472">Membrane</keyword>
<dbReference type="InterPro" id="IPR045324">
    <property type="entry name" value="Small_multidrug_res"/>
</dbReference>
<dbReference type="GO" id="GO:0015297">
    <property type="term" value="F:antiporter activity"/>
    <property type="evidence" value="ECO:0007669"/>
    <property type="project" value="TreeGrafter"/>
</dbReference>
<comment type="caution">
    <text evidence="10">The sequence shown here is derived from an EMBL/GenBank/DDBJ whole genome shotgun (WGS) entry which is preliminary data.</text>
</comment>
<comment type="similarity">
    <text evidence="7 8">Belongs to the drug/metabolite transporter (DMT) superfamily. Small multidrug resistance (SMR) (TC 2.A.7.1) family.</text>
</comment>
<evidence type="ECO:0000256" key="7">
    <source>
        <dbReference type="ARBA" id="ARBA00038032"/>
    </source>
</evidence>
<dbReference type="GO" id="GO:0015220">
    <property type="term" value="F:choline transmembrane transporter activity"/>
    <property type="evidence" value="ECO:0007669"/>
    <property type="project" value="TreeGrafter"/>
</dbReference>
<gene>
    <name evidence="10" type="ORF">HJG44_10890</name>
</gene>
<dbReference type="Proteomes" id="UP000564885">
    <property type="component" value="Unassembled WGS sequence"/>
</dbReference>
<evidence type="ECO:0000256" key="8">
    <source>
        <dbReference type="RuleBase" id="RU003942"/>
    </source>
</evidence>